<protein>
    <submittedName>
        <fullName evidence="2">Uncharacterized protein</fullName>
    </submittedName>
</protein>
<dbReference type="EMBL" id="CP063369">
    <property type="protein sequence ID" value="QOY32893.1"/>
    <property type="molecule type" value="Genomic_DNA"/>
</dbReference>
<dbReference type="Proteomes" id="UP000487258">
    <property type="component" value="Unassembled WGS sequence"/>
</dbReference>
<proteinExistence type="predicted"/>
<evidence type="ECO:0000256" key="1">
    <source>
        <dbReference type="SAM" id="Coils"/>
    </source>
</evidence>
<evidence type="ECO:0000313" key="4">
    <source>
        <dbReference type="EMBL" id="QOY32893.1"/>
    </source>
</evidence>
<dbReference type="Proteomes" id="UP000581425">
    <property type="component" value="Unassembled WGS sequence"/>
</dbReference>
<evidence type="ECO:0000313" key="6">
    <source>
        <dbReference type="Proteomes" id="UP000581425"/>
    </source>
</evidence>
<evidence type="ECO:0000313" key="3">
    <source>
        <dbReference type="EMBL" id="MWL45110.1"/>
    </source>
</evidence>
<dbReference type="EMBL" id="JACGTG010000001">
    <property type="protein sequence ID" value="MBA6240494.1"/>
    <property type="molecule type" value="Genomic_DNA"/>
</dbReference>
<reference evidence="2 6" key="2">
    <citation type="submission" date="2020-07" db="EMBL/GenBank/DDBJ databases">
        <title>Analysis of Genomes of Bacterial Isolates from Lameness Outbreaks in Broilers.</title>
        <authorList>
            <person name="Ekesi N.S."/>
            <person name="Alrubaye A."/>
            <person name="Rhoads D."/>
        </authorList>
    </citation>
    <scope>NUCLEOTIDE SEQUENCE [LARGE SCALE GENOMIC DNA]</scope>
    <source>
        <strain evidence="2 6">1409</strain>
    </source>
</reference>
<reference evidence="4 6" key="3">
    <citation type="submission" date="2020-10" db="EMBL/GenBank/DDBJ databases">
        <title>Analysis of Genomes of Bacterial Isolates from Lameness Outbreaks in Broilers.</title>
        <authorList>
            <person name="Rhoads D."/>
            <person name="Ekesi N.S."/>
        </authorList>
    </citation>
    <scope>NUCLEOTIDE SEQUENCE [LARGE SCALE GENOMIC DNA]</scope>
    <source>
        <strain evidence="4 6">1409</strain>
    </source>
</reference>
<dbReference type="EMBL" id="WTMY01000032">
    <property type="protein sequence ID" value="MWL45110.1"/>
    <property type="molecule type" value="Genomic_DNA"/>
</dbReference>
<dbReference type="AlphaFoldDB" id="A0A1Y2ZLQ3"/>
<dbReference type="Proteomes" id="UP000581425">
    <property type="component" value="Chromosome"/>
</dbReference>
<organism evidence="2 6">
    <name type="scientific">Escherichia coli</name>
    <dbReference type="NCBI Taxonomy" id="562"/>
    <lineage>
        <taxon>Bacteria</taxon>
        <taxon>Pseudomonadati</taxon>
        <taxon>Pseudomonadota</taxon>
        <taxon>Gammaproteobacteria</taxon>
        <taxon>Enterobacterales</taxon>
        <taxon>Enterobacteriaceae</taxon>
        <taxon>Escherichia</taxon>
    </lineage>
</organism>
<name>A0A1Y2ZLQ3_ECOLX</name>
<dbReference type="RefSeq" id="WP_000934004.1">
    <property type="nucleotide sequence ID" value="NZ_AP027523.1"/>
</dbReference>
<accession>A0A1Y2ZLQ3</accession>
<feature type="coiled-coil region" evidence="1">
    <location>
        <begin position="3"/>
        <end position="30"/>
    </location>
</feature>
<sequence>MLNPVERERIEQLENEISSLRDEVAVQRILVSGLIHSLFRTDSANQSAFFELLREELNKLPLGSVKQQEFTHLIQTLIDRYR</sequence>
<evidence type="ECO:0000313" key="5">
    <source>
        <dbReference type="Proteomes" id="UP000487258"/>
    </source>
</evidence>
<evidence type="ECO:0000313" key="2">
    <source>
        <dbReference type="EMBL" id="MBA6240494.1"/>
    </source>
</evidence>
<reference evidence="3 5" key="1">
    <citation type="submission" date="2019-12" db="EMBL/GenBank/DDBJ databases">
        <title>Enteriobacteria Tanzani isolates_10432.</title>
        <authorList>
            <person name="Subbiah M."/>
            <person name="Call D."/>
        </authorList>
    </citation>
    <scope>NUCLEOTIDE SEQUENCE [LARGE SCALE GENOMIC DNA]</scope>
    <source>
        <strain evidence="3 5">10432wF6</strain>
    </source>
</reference>
<keyword evidence="1" id="KW-0175">Coiled coil</keyword>
<gene>
    <name evidence="4" type="ORF">FOI11_009125</name>
    <name evidence="2" type="ORF">FOI11_10920</name>
    <name evidence="3" type="ORF">GQM04_06075</name>
</gene>